<evidence type="ECO:0000256" key="3">
    <source>
        <dbReference type="ARBA" id="ARBA00012494"/>
    </source>
</evidence>
<dbReference type="EC" id="2.1.1.375" evidence="21"/>
<dbReference type="Pfam" id="PF21080">
    <property type="entry name" value="Methyltrans_Mon_1st"/>
    <property type="match status" value="1"/>
</dbReference>
<keyword evidence="11" id="KW-0547">Nucleotide-binding</keyword>
<dbReference type="InterPro" id="IPR039530">
    <property type="entry name" value="L_methyltransferase_rhabdo"/>
</dbReference>
<protein>
    <recommendedName>
        <fullName evidence="23">Replicase</fullName>
        <ecNumber evidence="21">2.1.1.375</ecNumber>
        <ecNumber evidence="3">2.7.7.48</ecNumber>
        <ecNumber evidence="4">2.7.7.88</ecNumber>
    </recommendedName>
    <alternativeName>
        <fullName evidence="22">Transcriptase</fullName>
    </alternativeName>
</protein>
<dbReference type="InterPro" id="IPR026890">
    <property type="entry name" value="Mononeg_mRNAcap"/>
</dbReference>
<keyword evidence="18" id="KW-0511">Multifunctional enzyme</keyword>
<dbReference type="GO" id="GO:0005524">
    <property type="term" value="F:ATP binding"/>
    <property type="evidence" value="ECO:0007669"/>
    <property type="project" value="UniProtKB-KW"/>
</dbReference>
<gene>
    <name evidence="29" type="primary">L</name>
</gene>
<keyword evidence="10" id="KW-0548">Nucleotidyltransferase</keyword>
<feature type="domain" description="Mononegavirus-type SAM-dependent 2'-O-MTase" evidence="28">
    <location>
        <begin position="1670"/>
        <end position="1867"/>
    </location>
</feature>
<evidence type="ECO:0000256" key="2">
    <source>
        <dbReference type="ARBA" id="ARBA00004328"/>
    </source>
</evidence>
<dbReference type="GeneID" id="26122885"/>
<dbReference type="Pfam" id="PF21081">
    <property type="entry name" value="Methyltrans_Mon_3rd"/>
    <property type="match status" value="1"/>
</dbReference>
<evidence type="ECO:0000256" key="21">
    <source>
        <dbReference type="ARBA" id="ARBA00026099"/>
    </source>
</evidence>
<dbReference type="RefSeq" id="YP_009177215.1">
    <property type="nucleotide sequence ID" value="NC_028241.1"/>
</dbReference>
<evidence type="ECO:0000256" key="8">
    <source>
        <dbReference type="ARBA" id="ARBA00022679"/>
    </source>
</evidence>
<evidence type="ECO:0000256" key="25">
    <source>
        <dbReference type="ARBA" id="ARBA00047370"/>
    </source>
</evidence>
<evidence type="ECO:0000256" key="16">
    <source>
        <dbReference type="ARBA" id="ARBA00023042"/>
    </source>
</evidence>
<dbReference type="Proteomes" id="UP000172221">
    <property type="component" value="Segment"/>
</dbReference>
<evidence type="ECO:0000256" key="20">
    <source>
        <dbReference type="ARBA" id="ARBA00024499"/>
    </source>
</evidence>
<keyword evidence="15" id="KW-0693">Viral RNA replication</keyword>
<evidence type="ECO:0000256" key="24">
    <source>
        <dbReference type="ARBA" id="ARBA00047332"/>
    </source>
</evidence>
<dbReference type="GO" id="GO:0004482">
    <property type="term" value="F:mRNA 5'-cap (guanine-N7-)-methyltransferase activity"/>
    <property type="evidence" value="ECO:0007669"/>
    <property type="project" value="InterPro"/>
</dbReference>
<dbReference type="InterPro" id="IPR048398">
    <property type="entry name" value="Methyltrans_Mon_C"/>
</dbReference>
<evidence type="ECO:0000256" key="13">
    <source>
        <dbReference type="ARBA" id="ARBA00022840"/>
    </source>
</evidence>
<keyword evidence="5" id="KW-0696">RNA-directed RNA polymerase</keyword>
<dbReference type="GO" id="GO:0044423">
    <property type="term" value="C:virion component"/>
    <property type="evidence" value="ECO:0007669"/>
    <property type="project" value="UniProtKB-KW"/>
</dbReference>
<keyword evidence="9" id="KW-0949">S-adenosyl-L-methionine</keyword>
<evidence type="ECO:0000256" key="18">
    <source>
        <dbReference type="ARBA" id="ARBA00023268"/>
    </source>
</evidence>
<dbReference type="InterPro" id="IPR039736">
    <property type="entry name" value="L_poly_C"/>
</dbReference>
<evidence type="ECO:0000313" key="30">
    <source>
        <dbReference type="Proteomes" id="UP000172221"/>
    </source>
</evidence>
<evidence type="ECO:0000256" key="4">
    <source>
        <dbReference type="ARBA" id="ARBA00012582"/>
    </source>
</evidence>
<organism evidence="29 30">
    <name type="scientific">Yata virus</name>
    <dbReference type="NCBI Taxonomy" id="1272960"/>
    <lineage>
        <taxon>Viruses</taxon>
        <taxon>Riboviria</taxon>
        <taxon>Orthornavirae</taxon>
        <taxon>Negarnaviricota</taxon>
        <taxon>Haploviricotina</taxon>
        <taxon>Monjiviricetes</taxon>
        <taxon>Mononegavirales</taxon>
        <taxon>Rhabdoviridae</taxon>
        <taxon>Alpharhabdovirinae</taxon>
        <taxon>Ephemerovirus</taxon>
        <taxon>Ephemerovirus yata</taxon>
    </lineage>
</organism>
<reference evidence="29 30" key="1">
    <citation type="submission" date="2014-07" db="EMBL/GenBank/DDBJ databases">
        <title>Koolpinyah and Yata viruses: two newly recognised ephemeroviruses from tropical regions of Australia and Africa.</title>
        <authorList>
            <person name="Blasdell K.R."/>
            <person name="Widen S.G."/>
            <person name="Diviney S.M."/>
            <person name="Firth C."/>
            <person name="Wood T.G."/>
            <person name="Tesh R.B."/>
            <person name="Holmes E.C."/>
            <person name="Vasilakis N."/>
            <person name="Walker P.J."/>
        </authorList>
    </citation>
    <scope>NUCLEOTIDE SEQUENCE [LARGE SCALE GENOMIC DNA]</scope>
    <source>
        <strain evidence="29">DakArB 2181</strain>
    </source>
</reference>
<evidence type="ECO:0000256" key="6">
    <source>
        <dbReference type="ARBA" id="ARBA00022603"/>
    </source>
</evidence>
<keyword evidence="13" id="KW-0067">ATP-binding</keyword>
<keyword evidence="30" id="KW-1185">Reference proteome</keyword>
<keyword evidence="6" id="KW-0489">Methyltransferase</keyword>
<evidence type="ECO:0000256" key="1">
    <source>
        <dbReference type="ARBA" id="ARBA00004192"/>
    </source>
</evidence>
<dbReference type="InterPro" id="IPR014023">
    <property type="entry name" value="Mononeg_RNA_pol_cat"/>
</dbReference>
<dbReference type="InterPro" id="IPR048397">
    <property type="entry name" value="Methyltrans_Mon_CD"/>
</dbReference>
<evidence type="ECO:0000256" key="19">
    <source>
        <dbReference type="ARBA" id="ARBA00024494"/>
    </source>
</evidence>
<comment type="subcellular location">
    <subcellularLocation>
        <location evidence="1">Host cytoplasm</location>
    </subcellularLocation>
    <subcellularLocation>
        <location evidence="2">Virion</location>
    </subcellularLocation>
</comment>
<dbReference type="PROSITE" id="PS50526">
    <property type="entry name" value="RDRP_SSRNA_NEG_NONSEG"/>
    <property type="match status" value="1"/>
</dbReference>
<evidence type="ECO:0000256" key="10">
    <source>
        <dbReference type="ARBA" id="ARBA00022695"/>
    </source>
</evidence>
<dbReference type="Pfam" id="PF00946">
    <property type="entry name" value="Mononeg_RNA_pol"/>
    <property type="match status" value="1"/>
</dbReference>
<evidence type="ECO:0000256" key="14">
    <source>
        <dbReference type="ARBA" id="ARBA00022844"/>
    </source>
</evidence>
<evidence type="ECO:0000256" key="7">
    <source>
        <dbReference type="ARBA" id="ARBA00022664"/>
    </source>
</evidence>
<evidence type="ECO:0000256" key="11">
    <source>
        <dbReference type="ARBA" id="ARBA00022741"/>
    </source>
</evidence>
<comment type="catalytic activity">
    <reaction evidence="25">
        <text>a 5'-end (5'-triphosphoguanosine)-adenylyl-adenylyl-cytidylyl-adenosine in mRNA + 2 S-adenosyl-L-methionine = a 5'-end (N(7)-methyl 5'-triphosphoguanosine)-(2'-O-methyladenylyl)-adenylyl-cytidylyl-adenosine in mRNA + 2 S-adenosyl-L-homocysteine + H(+)</text>
        <dbReference type="Rhea" id="RHEA:65376"/>
        <dbReference type="Rhea" id="RHEA-COMP:16797"/>
        <dbReference type="Rhea" id="RHEA-COMP:16798"/>
        <dbReference type="ChEBI" id="CHEBI:15378"/>
        <dbReference type="ChEBI" id="CHEBI:57856"/>
        <dbReference type="ChEBI" id="CHEBI:59789"/>
        <dbReference type="ChEBI" id="CHEBI:156483"/>
        <dbReference type="ChEBI" id="CHEBI:156484"/>
        <dbReference type="EC" id="2.1.1.375"/>
    </reaction>
</comment>
<dbReference type="InterPro" id="IPR025786">
    <property type="entry name" value="Mononega_L_MeTrfase"/>
</dbReference>
<dbReference type="EC" id="2.7.7.88" evidence="4"/>
<accession>A0A096ZGU9</accession>
<dbReference type="InterPro" id="IPR017234">
    <property type="entry name" value="RNA-dir_pol_rhabdovirus"/>
</dbReference>
<proteinExistence type="predicted"/>
<comment type="catalytic activity">
    <reaction evidence="26">
        <text>GTP + H2O = GDP + phosphate + H(+)</text>
        <dbReference type="Rhea" id="RHEA:19669"/>
        <dbReference type="ChEBI" id="CHEBI:15377"/>
        <dbReference type="ChEBI" id="CHEBI:15378"/>
        <dbReference type="ChEBI" id="CHEBI:37565"/>
        <dbReference type="ChEBI" id="CHEBI:43474"/>
        <dbReference type="ChEBI" id="CHEBI:58189"/>
    </reaction>
</comment>
<evidence type="ECO:0000256" key="5">
    <source>
        <dbReference type="ARBA" id="ARBA00022484"/>
    </source>
</evidence>
<keyword evidence="8" id="KW-0808">Transferase</keyword>
<dbReference type="NCBIfam" id="TIGR04198">
    <property type="entry name" value="paramyx_RNAcap"/>
    <property type="match status" value="1"/>
</dbReference>
<dbReference type="PIRSF" id="PIRSF037546">
    <property type="entry name" value="RNA_pol_RhabdoV_sub"/>
    <property type="match status" value="1"/>
</dbReference>
<evidence type="ECO:0000256" key="23">
    <source>
        <dbReference type="ARBA" id="ARBA00031012"/>
    </source>
</evidence>
<dbReference type="GO" id="GO:0003968">
    <property type="term" value="F:RNA-directed RNA polymerase activity"/>
    <property type="evidence" value="ECO:0007669"/>
    <property type="project" value="UniProtKB-KW"/>
</dbReference>
<evidence type="ECO:0000256" key="22">
    <source>
        <dbReference type="ARBA" id="ARBA00030436"/>
    </source>
</evidence>
<dbReference type="EC" id="2.7.7.48" evidence="3"/>
<comment type="catalytic activity">
    <reaction evidence="19">
        <text>a 5'-end triphospho-adenylyl-adenylyl-cytidylyl-adenosine in mRNA + GDP + H(+) = a 5'-end (5'-triphosphoguanosine)-adenylyl-adenylyl-cytidylyl-adenosine in mRNA + diphosphate</text>
        <dbReference type="Rhea" id="RHEA:65436"/>
        <dbReference type="Rhea" id="RHEA-COMP:16797"/>
        <dbReference type="Rhea" id="RHEA-COMP:16799"/>
        <dbReference type="ChEBI" id="CHEBI:15378"/>
        <dbReference type="ChEBI" id="CHEBI:33019"/>
        <dbReference type="ChEBI" id="CHEBI:58189"/>
        <dbReference type="ChEBI" id="CHEBI:156484"/>
        <dbReference type="ChEBI" id="CHEBI:156503"/>
        <dbReference type="EC" id="2.7.7.88"/>
    </reaction>
</comment>
<evidence type="ECO:0000259" key="28">
    <source>
        <dbReference type="PROSITE" id="PS51590"/>
    </source>
</evidence>
<evidence type="ECO:0000256" key="12">
    <source>
        <dbReference type="ARBA" id="ARBA00022801"/>
    </source>
</evidence>
<evidence type="ECO:0000259" key="27">
    <source>
        <dbReference type="PROSITE" id="PS50526"/>
    </source>
</evidence>
<keyword evidence="14" id="KW-0946">Virion</keyword>
<sequence>MDFFNESVDLSDVNDFNFEEIYDDLDDTNSLFDDFDDPMELINNKDYNLNSPLIRDELDQLYSYLTYNISPRDKRRLREFEEVELYINSCNLSGKLSHPDTIQSCIGKDRLEIINTFKYQLFGEALDREIKKGKKVLDAFTRGWIGSTVMDNLDFLKIWMDVPQVAKSWFEKFMGFHKLILILNRTGEYETRELIERLNITRLQFKGKDLCLKYDNSVVGTMIIFKNYVYSYKWNLILDRNTCLMIKDVLISRFQTILSMLLAQYEVKYTDADVNHLVRIYEEGDSLLNKHGNKAYSGIKMLEPMCNLQITEIARLSRPLIPEFPNFKNHIINSVIELDKKGIDIAPFKTLVDSVNNLDLLLTIYGSFRHWGHPYLDYLDGLEKLHTQVNLNLKVNTDYANLLASDLAYKVLHNMFFEKKKWFVDHTKLDPKCKLTQHIRKNTWPTQGVIDEFGDKWHTLPLTKCFDVPDMIDPSMIYSDKSHSMQRSEVLECIQNHSDKPIPTRRVLKTLLEKEATDWPKFLERVDKYGLDWESLVIGLKGKERELKEAGRFFSLMSWELREYFVVTELLIKQHYVKLFKGLTMADDLQTVIKKMLDTSHGQGTRTYDAITIANNIDYEKWNNYQRMESNGPVFRVMGQFLGYPNLILRTHEFFQKSLIYYNQRPDLMRVVGKSAMNSTKHIVCWEGQLGGLEGLRQKGWSVVNYLMIERESKVRNTLVKVLAQGDNQTITTHYKTETWRNEEELKSHINRMVENNKAIMDNIIAGTMKLGLKINEDETMQSADYINYGKVPIIEGVIRGLNTKRWSRVNFVTNDQVPNQTSVLSSVSTNSLTVAHFSNTALDAMVGHLIFGTFGLLMLDFHNPALRTSPIKLIKDKAAYQSDEFRILSLYLDPSLGGTGGTSLTRFLIRMFPDPVTESISFWKIVHDNTADADLKRLAISCGNPRLSQFRDTDLDKLIDQPESLNIPRGISANNLIKGEVKKNIIWQANSIKNKVIQDAAKNCLTEENILFNWLRSIKPLFPRFISQFASSTYYGVTQSLIGLFTNSKTIRGTYRRTYKKELDQIVLKSELISITSLISIIKRANGICKYLNIWGCSASQADYLRRLSWNTSVLGMTIPHPIEMFEACNSGQSLCKYCTSDDIPHTDAYITVLCPKGIPKKAEFKGPYSPYLGSRTLESTSILQPWEKETRIPVIKRAADLRKAISWFIDEDSNLAKSIYNNLSALTGETWDERIEGFKRTGSPLHRFTCSRVSAGGYTACAPGKICWTIVTTDTMNSLGSTNYDFMYQASMIYAQSQCIESIQGANRSMVYHYHIRCKDCLREIEEPILESDWIYEPMNVAHILEKWRPDQVTKWSKNRSRVQVTDDSKLWSSINDFQKSREVGKTIGFLYGDIILGKGRDLEERSLFPLSIRSKIDPREFFSGLLTGIKLASSLHLTHRRNIIILKRPSLALFGTVYYVVERLTEDSIFLNFISGENLYHEICSIPHKVPTSYPLNHIDVGSIGRSYLKSRVRDILENKELTTSWAFSDMRSIKLIGSYALSHETIKLISKQEGGKEDRVKISQLQQIYVNLVNDDNEDIDNGSIIKELSKHLRFCDQEIRHAVKFDIKILPMSRPILDTRSWGQEYVGNIIEFKIVLDGYNTAGVTDTPTINVPYRSNPMISGLRLNQIATGAHYKIRTLIRQLNIKYTDFLCGGDGSGGITAYLLRENPCSRGIFNSLLCLDGVPLHGSKPSPPPAVMEMGKLKEHCVNLLSVWKEPSDLSWEDTWIYFRKCKSEYNLKIDLIVLDMECTDVPTVCIIFDCLRKHLGYLLQNGGCIIIKTYYSLLLKRETSLVDRVAEIFSFIGVYQTSMSSTNTSEVYVVARGFSPGLKPKMGSVKSVLESEYKNALCNRAPIDEFNRAQALRFSKLDSGLPIDLIPNLVVEFSTLLTIAGLDGVTMAFLTRSRCTHGLNGLELGIIVKLLVSEHYISTTKVIHKSVNIPSDQELKKMFSCLIGIDLALSWLYKDPRVYEICDMMINEDFKVVIYKFKNHQRWKILSLNKELKSNDIQYKICSVRSKMANMGSWIRLWAKKFQSNSTNKVVRADKVNGVLKSINRGLDLTIISEKTGLLI</sequence>
<dbReference type="GO" id="GO:0016787">
    <property type="term" value="F:hydrolase activity"/>
    <property type="evidence" value="ECO:0007669"/>
    <property type="project" value="UniProtKB-KW"/>
</dbReference>
<evidence type="ECO:0000256" key="17">
    <source>
        <dbReference type="ARBA" id="ARBA00023200"/>
    </source>
</evidence>
<dbReference type="Pfam" id="PF14318">
    <property type="entry name" value="Mononeg_mRNAcap"/>
    <property type="match status" value="1"/>
</dbReference>
<dbReference type="PROSITE" id="PS51590">
    <property type="entry name" value="SAM_MT_MNV_L"/>
    <property type="match status" value="1"/>
</dbReference>
<comment type="catalytic activity">
    <reaction evidence="20">
        <text>a 5'-end (5'-triphosphoguanosine)-(2'-O-methyladenylyl)-adenylyl-cytidylyl-adenosine in mRNA + S-adenosyl-L-methionine = a 5'-end (N(7)-methyl 5'-triphosphoguanosine)-(2'-O-methyladenylyl)-adenylyl-cytidylyl-adenosine in mRNA + S-adenosyl-L-homocysteine</text>
        <dbReference type="Rhea" id="RHEA:65440"/>
        <dbReference type="Rhea" id="RHEA-COMP:16798"/>
        <dbReference type="Rhea" id="RHEA-COMP:16801"/>
        <dbReference type="ChEBI" id="CHEBI:57856"/>
        <dbReference type="ChEBI" id="CHEBI:59789"/>
        <dbReference type="ChEBI" id="CHEBI:156482"/>
        <dbReference type="ChEBI" id="CHEBI:156483"/>
    </reaction>
</comment>
<evidence type="ECO:0000256" key="9">
    <source>
        <dbReference type="ARBA" id="ARBA00022691"/>
    </source>
</evidence>
<comment type="catalytic activity">
    <reaction evidence="24">
        <text>a 5'-end (5'-triphosphoguanosine)-adenylyl-adenylyl-cytidylyl-adenosine in mRNA + S-adenosyl-L-methionine = a 5'-end (5'-triphosphoguanosine)-(2'-O-methyladenylyl)-adenylyl-cytidylyl-adenosine in mRNA + S-adenosyl-L-homocysteine + H(+)</text>
        <dbReference type="Rhea" id="RHEA:65380"/>
        <dbReference type="Rhea" id="RHEA-COMP:16797"/>
        <dbReference type="Rhea" id="RHEA-COMP:16801"/>
        <dbReference type="ChEBI" id="CHEBI:15378"/>
        <dbReference type="ChEBI" id="CHEBI:57856"/>
        <dbReference type="ChEBI" id="CHEBI:59789"/>
        <dbReference type="ChEBI" id="CHEBI:156482"/>
        <dbReference type="ChEBI" id="CHEBI:156484"/>
    </reaction>
</comment>
<evidence type="ECO:0000256" key="15">
    <source>
        <dbReference type="ARBA" id="ARBA00022953"/>
    </source>
</evidence>
<keyword evidence="16" id="KW-0506">mRNA capping</keyword>
<dbReference type="KEGG" id="vg:26122885"/>
<keyword evidence="17" id="KW-1035">Host cytoplasm</keyword>
<dbReference type="EMBL" id="KM085030">
    <property type="protein sequence ID" value="AIR95579.1"/>
    <property type="molecule type" value="Viral_cRNA"/>
</dbReference>
<dbReference type="Pfam" id="PF14314">
    <property type="entry name" value="Methyltrans_Mon_2nd"/>
    <property type="match status" value="1"/>
</dbReference>
<name>A0A096ZGU9_9RHAB</name>
<dbReference type="GO" id="GO:0030430">
    <property type="term" value="C:host cell cytoplasm"/>
    <property type="evidence" value="ECO:0007669"/>
    <property type="project" value="UniProtKB-SubCell"/>
</dbReference>
<keyword evidence="7" id="KW-0507">mRNA processing</keyword>
<keyword evidence="12" id="KW-0378">Hydrolase</keyword>
<evidence type="ECO:0000313" key="29">
    <source>
        <dbReference type="EMBL" id="AIR95579.1"/>
    </source>
</evidence>
<evidence type="ECO:0000256" key="26">
    <source>
        <dbReference type="ARBA" id="ARBA00048548"/>
    </source>
</evidence>
<feature type="domain" description="RdRp catalytic" evidence="27">
    <location>
        <begin position="611"/>
        <end position="797"/>
    </location>
</feature>